<comment type="caution">
    <text evidence="1">The sequence shown here is derived from an EMBL/GenBank/DDBJ whole genome shotgun (WGS) entry which is preliminary data.</text>
</comment>
<protein>
    <submittedName>
        <fullName evidence="1">Uncharacterized protein</fullName>
    </submittedName>
</protein>
<evidence type="ECO:0000313" key="1">
    <source>
        <dbReference type="EMBL" id="RZT29111.1"/>
    </source>
</evidence>
<dbReference type="EMBL" id="SGXM01000013">
    <property type="protein sequence ID" value="RZT29111.1"/>
    <property type="molecule type" value="Genomic_DNA"/>
</dbReference>
<keyword evidence="2" id="KW-1185">Reference proteome</keyword>
<proteinExistence type="predicted"/>
<reference evidence="1 2" key="1">
    <citation type="journal article" date="2015" name="Stand. Genomic Sci.">
        <title>Genomic Encyclopedia of Bacterial and Archaeal Type Strains, Phase III: the genomes of soil and plant-associated and newly described type strains.</title>
        <authorList>
            <person name="Whitman W.B."/>
            <person name="Woyke T."/>
            <person name="Klenk H.P."/>
            <person name="Zhou Y."/>
            <person name="Lilburn T.G."/>
            <person name="Beck B.J."/>
            <person name="De Vos P."/>
            <person name="Vandamme P."/>
            <person name="Eisen J.A."/>
            <person name="Garrity G."/>
            <person name="Hugenholtz P."/>
            <person name="Kyrpides N.C."/>
        </authorList>
    </citation>
    <scope>NUCLEOTIDE SEQUENCE [LARGE SCALE GENOMIC DNA]</scope>
    <source>
        <strain evidence="1 2">ASC-9842</strain>
    </source>
</reference>
<evidence type="ECO:0000313" key="2">
    <source>
        <dbReference type="Proteomes" id="UP000291078"/>
    </source>
</evidence>
<organism evidence="1 2">
    <name type="scientific">Cupriavidus agavae</name>
    <dbReference type="NCBI Taxonomy" id="1001822"/>
    <lineage>
        <taxon>Bacteria</taxon>
        <taxon>Pseudomonadati</taxon>
        <taxon>Pseudomonadota</taxon>
        <taxon>Betaproteobacteria</taxon>
        <taxon>Burkholderiales</taxon>
        <taxon>Burkholderiaceae</taxon>
        <taxon>Cupriavidus</taxon>
    </lineage>
</organism>
<sequence>MPSGLLQCAHCDGAPLHIAGRLQAVIVCEECGISTPPVQMDSEDPGAVFSQLSAIWNSRVEHRPADEHAISMTARRALTSSDIPYFLNLVATTTDWEENGPKFAAMAAALAQPRYEFKHVDSPETVVSQSSRYQKLLKRAKIIYIDGAPMIRFDHIPAMCAEIAEESLADKDWPLLDLHEFIGQAIDRLPDHWQP</sequence>
<dbReference type="AlphaFoldDB" id="A0A4Q7R8B8"/>
<gene>
    <name evidence="1" type="ORF">EV147_5075</name>
</gene>
<name>A0A4Q7R8B8_9BURK</name>
<accession>A0A4Q7R8B8</accession>
<dbReference type="OrthoDB" id="9031988at2"/>
<dbReference type="Proteomes" id="UP000291078">
    <property type="component" value="Unassembled WGS sequence"/>
</dbReference>